<dbReference type="RefSeq" id="WP_006392877.1">
    <property type="nucleotide sequence ID" value="NZ_CP014060.2"/>
</dbReference>
<dbReference type="EMBL" id="CP014060">
    <property type="protein sequence ID" value="AUZ18107.1"/>
    <property type="molecule type" value="Genomic_DNA"/>
</dbReference>
<sequence>MHPSTNTMLIIICTGVALMLLGFGLRDRNIGMGLMGIGLITAIGTIIYKAYITFY</sequence>
<reference evidence="3" key="1">
    <citation type="submission" date="2015-12" db="EMBL/GenBank/DDBJ databases">
        <title>FDA dAtabase for Regulatory Grade micrObial Sequences (FDA-ARGOS): Supporting development and validation of Infectious Disease Dx tests.</title>
        <authorList>
            <person name="Case J."/>
            <person name="Tallon L."/>
            <person name="Sadzewicz L."/>
            <person name="Sengamalay N."/>
            <person name="Ott S."/>
            <person name="Godinez A."/>
            <person name="Nagaraj S."/>
            <person name="Nadendla S."/>
            <person name="Sichtig H."/>
        </authorList>
    </citation>
    <scope>NUCLEOTIDE SEQUENCE [LARGE SCALE GENOMIC DNA]</scope>
    <source>
        <strain evidence="3">FDAARGOS_147</strain>
    </source>
</reference>
<keyword evidence="1" id="KW-0812">Transmembrane</keyword>
<evidence type="ECO:0000313" key="2">
    <source>
        <dbReference type="EMBL" id="AUZ18107.1"/>
    </source>
</evidence>
<proteinExistence type="predicted"/>
<protein>
    <submittedName>
        <fullName evidence="2">Uncharacterized protein</fullName>
    </submittedName>
</protein>
<feature type="transmembrane region" description="Helical" evidence="1">
    <location>
        <begin position="6"/>
        <end position="25"/>
    </location>
</feature>
<evidence type="ECO:0000256" key="1">
    <source>
        <dbReference type="SAM" id="Phobius"/>
    </source>
</evidence>
<gene>
    <name evidence="2" type="ORF">AL504_31555</name>
</gene>
<evidence type="ECO:0000313" key="3">
    <source>
        <dbReference type="Proteomes" id="UP000060602"/>
    </source>
</evidence>
<organism evidence="2 3">
    <name type="scientific">Alcaligenes xylosoxydans xylosoxydans</name>
    <name type="common">Achromobacter xylosoxidans</name>
    <dbReference type="NCBI Taxonomy" id="85698"/>
    <lineage>
        <taxon>Bacteria</taxon>
        <taxon>Pseudomonadati</taxon>
        <taxon>Pseudomonadota</taxon>
        <taxon>Betaproteobacteria</taxon>
        <taxon>Burkholderiales</taxon>
        <taxon>Alcaligenaceae</taxon>
        <taxon>Achromobacter</taxon>
    </lineage>
</organism>
<dbReference type="AlphaFoldDB" id="A0A2L0PTQ3"/>
<keyword evidence="1" id="KW-0472">Membrane</keyword>
<name>A0A2L0PTQ3_ALCXX</name>
<feature type="transmembrane region" description="Helical" evidence="1">
    <location>
        <begin position="32"/>
        <end position="52"/>
    </location>
</feature>
<keyword evidence="1" id="KW-1133">Transmembrane helix</keyword>
<dbReference type="GeneID" id="92898492"/>
<accession>A0A2L0PTQ3</accession>
<dbReference type="Proteomes" id="UP000060602">
    <property type="component" value="Chromosome"/>
</dbReference>